<protein>
    <submittedName>
        <fullName evidence="2">Glycosyltransferase family A protein</fullName>
        <ecNumber evidence="2">2.4.-.-</ecNumber>
    </submittedName>
</protein>
<keyword evidence="2" id="KW-0328">Glycosyltransferase</keyword>
<dbReference type="PANTHER" id="PTHR43685">
    <property type="entry name" value="GLYCOSYLTRANSFERASE"/>
    <property type="match status" value="1"/>
</dbReference>
<organism evidence="2 3">
    <name type="scientific">Ureibacillus aquaedulcis</name>
    <dbReference type="NCBI Taxonomy" id="3058421"/>
    <lineage>
        <taxon>Bacteria</taxon>
        <taxon>Bacillati</taxon>
        <taxon>Bacillota</taxon>
        <taxon>Bacilli</taxon>
        <taxon>Bacillales</taxon>
        <taxon>Caryophanaceae</taxon>
        <taxon>Ureibacillus</taxon>
    </lineage>
</organism>
<dbReference type="CDD" id="cd00761">
    <property type="entry name" value="Glyco_tranf_GTA_type"/>
    <property type="match status" value="1"/>
</dbReference>
<dbReference type="SUPFAM" id="SSF53448">
    <property type="entry name" value="Nucleotide-diphospho-sugar transferases"/>
    <property type="match status" value="1"/>
</dbReference>
<dbReference type="Pfam" id="PF00535">
    <property type="entry name" value="Glycos_transf_2"/>
    <property type="match status" value="1"/>
</dbReference>
<evidence type="ECO:0000313" key="2">
    <source>
        <dbReference type="EMBL" id="MDN4495147.1"/>
    </source>
</evidence>
<evidence type="ECO:0000313" key="3">
    <source>
        <dbReference type="Proteomes" id="UP001172743"/>
    </source>
</evidence>
<dbReference type="InterPro" id="IPR050834">
    <property type="entry name" value="Glycosyltransf_2"/>
</dbReference>
<evidence type="ECO:0000259" key="1">
    <source>
        <dbReference type="Pfam" id="PF00535"/>
    </source>
</evidence>
<dbReference type="InterPro" id="IPR001173">
    <property type="entry name" value="Glyco_trans_2-like"/>
</dbReference>
<proteinExistence type="predicted"/>
<sequence>MKKFSVVIPLYNKRNYIKATILSVLKQTFSNFEIIVVNDGSTDDSLDQIKDITDSRLRIVSQKNAGVSVARNTGIKEANGNYIAFLDADDYWNPDYLETINSLTVKYPESDIYVTAYRIVLSKNRINYSNDSDEVFDDCMLSYWETLKNRYEFVWTSATTIKKQAIVDAGYFTPGEKVGEDLDMFARVAQGNPRVAYSTKRCVDYNRSAENNARVSVRVAFPNAYLSVLSFEMENPKRTREEIESIILKYDKKMIAYIFTLILSGERTKAKSVSNEWNPDGHRNLYKVMLMIANYLPNIIIKWVFSMRLKAF</sequence>
<dbReference type="RefSeq" id="WP_301139463.1">
    <property type="nucleotide sequence ID" value="NZ_JAUHTQ010000016.1"/>
</dbReference>
<accession>A0ABT8GUQ9</accession>
<reference evidence="2" key="1">
    <citation type="submission" date="2023-07" db="EMBL/GenBank/DDBJ databases">
        <title>Ureibacillus sp. isolated from freshwater well.</title>
        <authorList>
            <person name="Kirdat K."/>
            <person name="Bhatt A."/>
            <person name="Teware R."/>
            <person name="Bhavsar Y."/>
            <person name="Yadav A."/>
        </authorList>
    </citation>
    <scope>NUCLEOTIDE SEQUENCE</scope>
    <source>
        <strain evidence="2">BA0131</strain>
    </source>
</reference>
<gene>
    <name evidence="2" type="ORF">QYB95_16455</name>
</gene>
<comment type="caution">
    <text evidence="2">The sequence shown here is derived from an EMBL/GenBank/DDBJ whole genome shotgun (WGS) entry which is preliminary data.</text>
</comment>
<dbReference type="Gene3D" id="3.90.550.10">
    <property type="entry name" value="Spore Coat Polysaccharide Biosynthesis Protein SpsA, Chain A"/>
    <property type="match status" value="1"/>
</dbReference>
<keyword evidence="3" id="KW-1185">Reference proteome</keyword>
<dbReference type="InterPro" id="IPR029044">
    <property type="entry name" value="Nucleotide-diphossugar_trans"/>
</dbReference>
<dbReference type="GO" id="GO:0016757">
    <property type="term" value="F:glycosyltransferase activity"/>
    <property type="evidence" value="ECO:0007669"/>
    <property type="project" value="UniProtKB-KW"/>
</dbReference>
<dbReference type="EC" id="2.4.-.-" evidence="2"/>
<dbReference type="Proteomes" id="UP001172743">
    <property type="component" value="Unassembled WGS sequence"/>
</dbReference>
<keyword evidence="2" id="KW-0808">Transferase</keyword>
<dbReference type="EMBL" id="JAUHTQ010000016">
    <property type="protein sequence ID" value="MDN4495147.1"/>
    <property type="molecule type" value="Genomic_DNA"/>
</dbReference>
<name>A0ABT8GUQ9_9BACL</name>
<feature type="domain" description="Glycosyltransferase 2-like" evidence="1">
    <location>
        <begin position="5"/>
        <end position="132"/>
    </location>
</feature>
<dbReference type="PANTHER" id="PTHR43685:SF2">
    <property type="entry name" value="GLYCOSYLTRANSFERASE 2-LIKE DOMAIN-CONTAINING PROTEIN"/>
    <property type="match status" value="1"/>
</dbReference>